<dbReference type="InterPro" id="IPR003369">
    <property type="entry name" value="TatA/B/E"/>
</dbReference>
<evidence type="ECO:0000256" key="8">
    <source>
        <dbReference type="SAM" id="MobiDB-lite"/>
    </source>
</evidence>
<evidence type="ECO:0000256" key="3">
    <source>
        <dbReference type="ARBA" id="ARBA00022692"/>
    </source>
</evidence>
<comment type="subcellular location">
    <subcellularLocation>
        <location evidence="1">Membrane</location>
        <topology evidence="1">Single-pass membrane protein</topology>
    </subcellularLocation>
</comment>
<feature type="region of interest" description="Disordered" evidence="8">
    <location>
        <begin position="88"/>
        <end position="111"/>
    </location>
</feature>
<dbReference type="Proteomes" id="UP000823630">
    <property type="component" value="Unassembled WGS sequence"/>
</dbReference>
<keyword evidence="4" id="KW-0653">Protein transport</keyword>
<keyword evidence="5 9" id="KW-1133">Transmembrane helix</keyword>
<evidence type="ECO:0000256" key="7">
    <source>
        <dbReference type="ARBA" id="ARBA00023136"/>
    </source>
</evidence>
<name>A0A9D9DBX7_9PROT</name>
<evidence type="ECO:0000256" key="2">
    <source>
        <dbReference type="ARBA" id="ARBA00022448"/>
    </source>
</evidence>
<feature type="compositionally biased region" description="Basic residues" evidence="8">
    <location>
        <begin position="95"/>
        <end position="111"/>
    </location>
</feature>
<feature type="transmembrane region" description="Helical" evidence="9">
    <location>
        <begin position="6"/>
        <end position="25"/>
    </location>
</feature>
<dbReference type="AlphaFoldDB" id="A0A9D9DBX7"/>
<evidence type="ECO:0000256" key="4">
    <source>
        <dbReference type="ARBA" id="ARBA00022927"/>
    </source>
</evidence>
<evidence type="ECO:0000256" key="9">
    <source>
        <dbReference type="SAM" id="Phobius"/>
    </source>
</evidence>
<organism evidence="10 11">
    <name type="scientific">Candidatus Enterousia avistercoris</name>
    <dbReference type="NCBI Taxonomy" id="2840788"/>
    <lineage>
        <taxon>Bacteria</taxon>
        <taxon>Pseudomonadati</taxon>
        <taxon>Pseudomonadota</taxon>
        <taxon>Alphaproteobacteria</taxon>
        <taxon>Candidatus Enterousia</taxon>
    </lineage>
</organism>
<reference evidence="10" key="1">
    <citation type="submission" date="2020-10" db="EMBL/GenBank/DDBJ databases">
        <authorList>
            <person name="Gilroy R."/>
        </authorList>
    </citation>
    <scope>NUCLEOTIDE SEQUENCE</scope>
    <source>
        <strain evidence="10">8207</strain>
    </source>
</reference>
<evidence type="ECO:0000313" key="11">
    <source>
        <dbReference type="Proteomes" id="UP000823630"/>
    </source>
</evidence>
<evidence type="ECO:0008006" key="12">
    <source>
        <dbReference type="Google" id="ProtNLM"/>
    </source>
</evidence>
<accession>A0A9D9DBX7</accession>
<dbReference type="Pfam" id="PF02416">
    <property type="entry name" value="TatA_B_E"/>
    <property type="match status" value="1"/>
</dbReference>
<keyword evidence="2" id="KW-0813">Transport</keyword>
<keyword evidence="7 9" id="KW-0472">Membrane</keyword>
<proteinExistence type="predicted"/>
<protein>
    <recommendedName>
        <fullName evidence="12">Twin-arginine translocation protein TatB</fullName>
    </recommendedName>
</protein>
<evidence type="ECO:0000256" key="6">
    <source>
        <dbReference type="ARBA" id="ARBA00023010"/>
    </source>
</evidence>
<keyword evidence="6" id="KW-0811">Translocation</keyword>
<reference evidence="10" key="2">
    <citation type="journal article" date="2021" name="PeerJ">
        <title>Extensive microbial diversity within the chicken gut microbiome revealed by metagenomics and culture.</title>
        <authorList>
            <person name="Gilroy R."/>
            <person name="Ravi A."/>
            <person name="Getino M."/>
            <person name="Pursley I."/>
            <person name="Horton D.L."/>
            <person name="Alikhan N.F."/>
            <person name="Baker D."/>
            <person name="Gharbi K."/>
            <person name="Hall N."/>
            <person name="Watson M."/>
            <person name="Adriaenssens E.M."/>
            <person name="Foster-Nyarko E."/>
            <person name="Jarju S."/>
            <person name="Secka A."/>
            <person name="Antonio M."/>
            <person name="Oren A."/>
            <person name="Chaudhuri R.R."/>
            <person name="La Ragione R."/>
            <person name="Hildebrand F."/>
            <person name="Pallen M.J."/>
        </authorList>
    </citation>
    <scope>NUCLEOTIDE SEQUENCE</scope>
    <source>
        <strain evidence="10">8207</strain>
    </source>
</reference>
<evidence type="ECO:0000256" key="1">
    <source>
        <dbReference type="ARBA" id="ARBA00004167"/>
    </source>
</evidence>
<dbReference type="EMBL" id="JADINC010000007">
    <property type="protein sequence ID" value="MBO8424907.1"/>
    <property type="molecule type" value="Genomic_DNA"/>
</dbReference>
<comment type="caution">
    <text evidence="10">The sequence shown here is derived from an EMBL/GenBank/DDBJ whole genome shotgun (WGS) entry which is preliminary data.</text>
</comment>
<sequence length="111" mass="12409">MFGISWAEFLVILLVGVVVIPARMWPDVARFLATAITMIRKLIWKITDASEQIRNQIDLEKPIDEIIRTTTDDMLDGISEPLKKISAKKSGAGNKKLKTGSRRPKGQKCSV</sequence>
<keyword evidence="3 9" id="KW-0812">Transmembrane</keyword>
<evidence type="ECO:0000313" key="10">
    <source>
        <dbReference type="EMBL" id="MBO8424907.1"/>
    </source>
</evidence>
<gene>
    <name evidence="10" type="ORF">IAC69_00320</name>
</gene>
<evidence type="ECO:0000256" key="5">
    <source>
        <dbReference type="ARBA" id="ARBA00022989"/>
    </source>
</evidence>